<evidence type="ECO:0000313" key="2">
    <source>
        <dbReference type="EMBL" id="KAJ8394767.1"/>
    </source>
</evidence>
<dbReference type="EMBL" id="JAINUG010000122">
    <property type="protein sequence ID" value="KAJ8394767.1"/>
    <property type="molecule type" value="Genomic_DNA"/>
</dbReference>
<comment type="caution">
    <text evidence="2">The sequence shown here is derived from an EMBL/GenBank/DDBJ whole genome shotgun (WGS) entry which is preliminary data.</text>
</comment>
<name>A0AAD7WF58_9TELE</name>
<keyword evidence="3" id="KW-1185">Reference proteome</keyword>
<gene>
    <name evidence="2" type="ORF">AAFF_G00041220</name>
</gene>
<proteinExistence type="predicted"/>
<feature type="region of interest" description="Disordered" evidence="1">
    <location>
        <begin position="1"/>
        <end position="23"/>
    </location>
</feature>
<feature type="compositionally biased region" description="Gly residues" evidence="1">
    <location>
        <begin position="165"/>
        <end position="183"/>
    </location>
</feature>
<evidence type="ECO:0000256" key="1">
    <source>
        <dbReference type="SAM" id="MobiDB-lite"/>
    </source>
</evidence>
<organism evidence="2 3">
    <name type="scientific">Aldrovandia affinis</name>
    <dbReference type="NCBI Taxonomy" id="143900"/>
    <lineage>
        <taxon>Eukaryota</taxon>
        <taxon>Metazoa</taxon>
        <taxon>Chordata</taxon>
        <taxon>Craniata</taxon>
        <taxon>Vertebrata</taxon>
        <taxon>Euteleostomi</taxon>
        <taxon>Actinopterygii</taxon>
        <taxon>Neopterygii</taxon>
        <taxon>Teleostei</taxon>
        <taxon>Notacanthiformes</taxon>
        <taxon>Halosauridae</taxon>
        <taxon>Aldrovandia</taxon>
    </lineage>
</organism>
<accession>A0AAD7WF58</accession>
<dbReference type="Proteomes" id="UP001221898">
    <property type="component" value="Unassembled WGS sequence"/>
</dbReference>
<protein>
    <submittedName>
        <fullName evidence="2">Uncharacterized protein</fullName>
    </submittedName>
</protein>
<feature type="region of interest" description="Disordered" evidence="1">
    <location>
        <begin position="164"/>
        <end position="183"/>
    </location>
</feature>
<evidence type="ECO:0000313" key="3">
    <source>
        <dbReference type="Proteomes" id="UP001221898"/>
    </source>
</evidence>
<reference evidence="2" key="1">
    <citation type="journal article" date="2023" name="Science">
        <title>Genome structures resolve the early diversification of teleost fishes.</title>
        <authorList>
            <person name="Parey E."/>
            <person name="Louis A."/>
            <person name="Montfort J."/>
            <person name="Bouchez O."/>
            <person name="Roques C."/>
            <person name="Iampietro C."/>
            <person name="Lluch J."/>
            <person name="Castinel A."/>
            <person name="Donnadieu C."/>
            <person name="Desvignes T."/>
            <person name="Floi Bucao C."/>
            <person name="Jouanno E."/>
            <person name="Wen M."/>
            <person name="Mejri S."/>
            <person name="Dirks R."/>
            <person name="Jansen H."/>
            <person name="Henkel C."/>
            <person name="Chen W.J."/>
            <person name="Zahm M."/>
            <person name="Cabau C."/>
            <person name="Klopp C."/>
            <person name="Thompson A.W."/>
            <person name="Robinson-Rechavi M."/>
            <person name="Braasch I."/>
            <person name="Lecointre G."/>
            <person name="Bobe J."/>
            <person name="Postlethwait J.H."/>
            <person name="Berthelot C."/>
            <person name="Roest Crollius H."/>
            <person name="Guiguen Y."/>
        </authorList>
    </citation>
    <scope>NUCLEOTIDE SEQUENCE</scope>
    <source>
        <strain evidence="2">NC1722</strain>
    </source>
</reference>
<sequence length="192" mass="20478">MSRRPSGACQRRQQGGESPGLCQSDGCQAGALERRALEAGAGGSDLDGQTRGRCGAAPTPLPLLHPPLLCSASTTFYLISPGTPVASIRTPLMRPRQETWAASVHGASVELKGRRRTWQQERARHKHIKEASLSAEALDNGGKARQSEFTERARYLQQERRSAPGGCGYGMRTGSGGETRGGSGLLHLGMAW</sequence>
<dbReference type="AlphaFoldDB" id="A0AAD7WF58"/>